<dbReference type="OrthoDB" id="1680942at2"/>
<dbReference type="Proteomes" id="UP000295658">
    <property type="component" value="Unassembled WGS sequence"/>
</dbReference>
<dbReference type="InterPro" id="IPR029033">
    <property type="entry name" value="His_PPase_superfam"/>
</dbReference>
<dbReference type="Gene3D" id="3.40.50.1240">
    <property type="entry name" value="Phosphoglycerate mutase-like"/>
    <property type="match status" value="1"/>
</dbReference>
<dbReference type="EMBL" id="SLUL01000009">
    <property type="protein sequence ID" value="TCL48399.1"/>
    <property type="molecule type" value="Genomic_DNA"/>
</dbReference>
<accession>A0A4R1QGI6</accession>
<protein>
    <submittedName>
        <fullName evidence="1">Broad specificity phosphatase PhoE</fullName>
    </submittedName>
</protein>
<dbReference type="RefSeq" id="WP_132948728.1">
    <property type="nucleotide sequence ID" value="NZ_SLUL01000009.1"/>
</dbReference>
<comment type="caution">
    <text evidence="1">The sequence shown here is derived from an EMBL/GenBank/DDBJ whole genome shotgun (WGS) entry which is preliminary data.</text>
</comment>
<proteinExistence type="predicted"/>
<keyword evidence="2" id="KW-1185">Reference proteome</keyword>
<evidence type="ECO:0000313" key="2">
    <source>
        <dbReference type="Proteomes" id="UP000295658"/>
    </source>
</evidence>
<dbReference type="InterPro" id="IPR013078">
    <property type="entry name" value="His_Pase_superF_clade-1"/>
</dbReference>
<dbReference type="AlphaFoldDB" id="A0A4R1QGI6"/>
<reference evidence="1 2" key="1">
    <citation type="submission" date="2019-03" db="EMBL/GenBank/DDBJ databases">
        <title>Genomic Encyclopedia of Type Strains, Phase IV (KMG-IV): sequencing the most valuable type-strain genomes for metagenomic binning, comparative biology and taxonomic classification.</title>
        <authorList>
            <person name="Goeker M."/>
        </authorList>
    </citation>
    <scope>NUCLEOTIDE SEQUENCE [LARGE SCALE GENOMIC DNA]</scope>
    <source>
        <strain evidence="1 2">DSM 24979</strain>
    </source>
</reference>
<name>A0A4R1QGI6_9BACL</name>
<sequence length="184" mass="21471">MNITLIRHGRSVWTKRGWLTREQFCEWIERYDASGVCEDDDIPMATREKARDASILFVSPLLRSRHSAELLCPSCPIEQSALFSEVPLPDPPKWLKGKYPLFLWFLIMRFLWLIGFGDEPYIKAKQRAKQAAETLVNHAANGHVVVIGHGLFNHLLSKSLRKHGFYARKVRWKHWEAVTFERRS</sequence>
<organism evidence="1 2">
    <name type="scientific">Thermolongibacillus altinsuensis</name>
    <dbReference type="NCBI Taxonomy" id="575256"/>
    <lineage>
        <taxon>Bacteria</taxon>
        <taxon>Bacillati</taxon>
        <taxon>Bacillota</taxon>
        <taxon>Bacilli</taxon>
        <taxon>Bacillales</taxon>
        <taxon>Anoxybacillaceae</taxon>
        <taxon>Thermolongibacillus</taxon>
    </lineage>
</organism>
<gene>
    <name evidence="1" type="ORF">EDD69_10929</name>
</gene>
<evidence type="ECO:0000313" key="1">
    <source>
        <dbReference type="EMBL" id="TCL48399.1"/>
    </source>
</evidence>
<dbReference type="SUPFAM" id="SSF53254">
    <property type="entry name" value="Phosphoglycerate mutase-like"/>
    <property type="match status" value="1"/>
</dbReference>
<dbReference type="Pfam" id="PF00300">
    <property type="entry name" value="His_Phos_1"/>
    <property type="match status" value="1"/>
</dbReference>